<dbReference type="GO" id="GO:0006811">
    <property type="term" value="P:monoatomic ion transport"/>
    <property type="evidence" value="ECO:0007669"/>
    <property type="project" value="UniProtKB-KW"/>
</dbReference>
<feature type="transmembrane region" description="Helical" evidence="13">
    <location>
        <begin position="94"/>
        <end position="119"/>
    </location>
</feature>
<dbReference type="CDD" id="cd13138">
    <property type="entry name" value="MATE_yoeA_like"/>
    <property type="match status" value="1"/>
</dbReference>
<dbReference type="GO" id="GO:0015297">
    <property type="term" value="F:antiporter activity"/>
    <property type="evidence" value="ECO:0007669"/>
    <property type="project" value="UniProtKB-KW"/>
</dbReference>
<feature type="transmembrane region" description="Helical" evidence="13">
    <location>
        <begin position="139"/>
        <end position="160"/>
    </location>
</feature>
<organism evidence="14 15">
    <name type="scientific">Anaeroplasma bactoclasticum</name>
    <dbReference type="NCBI Taxonomy" id="2088"/>
    <lineage>
        <taxon>Bacteria</taxon>
        <taxon>Bacillati</taxon>
        <taxon>Mycoplasmatota</taxon>
        <taxon>Mollicutes</taxon>
        <taxon>Anaeroplasmatales</taxon>
        <taxon>Anaeroplasmataceae</taxon>
        <taxon>Anaeroplasma</taxon>
    </lineage>
</organism>
<feature type="transmembrane region" description="Helical" evidence="13">
    <location>
        <begin position="167"/>
        <end position="189"/>
    </location>
</feature>
<feature type="transmembrane region" description="Helical" evidence="13">
    <location>
        <begin position="422"/>
        <end position="445"/>
    </location>
</feature>
<comment type="function">
    <text evidence="1">Multidrug efflux pump.</text>
</comment>
<reference evidence="14 15" key="1">
    <citation type="submission" date="2018-08" db="EMBL/GenBank/DDBJ databases">
        <title>Genomic Encyclopedia of Archaeal and Bacterial Type Strains, Phase II (KMG-II): from individual species to whole genera.</title>
        <authorList>
            <person name="Goeker M."/>
        </authorList>
    </citation>
    <scope>NUCLEOTIDE SEQUENCE [LARGE SCALE GENOMIC DNA]</scope>
    <source>
        <strain evidence="14 15">ATCC 27112</strain>
    </source>
</reference>
<name>A0A397S760_9MOLU</name>
<evidence type="ECO:0000256" key="2">
    <source>
        <dbReference type="ARBA" id="ARBA00004651"/>
    </source>
</evidence>
<evidence type="ECO:0000256" key="13">
    <source>
        <dbReference type="SAM" id="Phobius"/>
    </source>
</evidence>
<dbReference type="InterPro" id="IPR002528">
    <property type="entry name" value="MATE_fam"/>
</dbReference>
<feature type="transmembrane region" description="Helical" evidence="13">
    <location>
        <begin position="364"/>
        <end position="381"/>
    </location>
</feature>
<evidence type="ECO:0000313" key="14">
    <source>
        <dbReference type="EMBL" id="RIA78581.1"/>
    </source>
</evidence>
<evidence type="ECO:0000256" key="1">
    <source>
        <dbReference type="ARBA" id="ARBA00003408"/>
    </source>
</evidence>
<evidence type="ECO:0000256" key="7">
    <source>
        <dbReference type="ARBA" id="ARBA00022475"/>
    </source>
</evidence>
<dbReference type="InterPro" id="IPR050222">
    <property type="entry name" value="MATE_MdtK"/>
</dbReference>
<dbReference type="FunCoup" id="A0A397S760">
    <property type="interactions" value="18"/>
</dbReference>
<dbReference type="PANTHER" id="PTHR43298:SF2">
    <property type="entry name" value="FMN_FAD EXPORTER YEEO-RELATED"/>
    <property type="match status" value="1"/>
</dbReference>
<evidence type="ECO:0000313" key="15">
    <source>
        <dbReference type="Proteomes" id="UP000266506"/>
    </source>
</evidence>
<evidence type="ECO:0000256" key="9">
    <source>
        <dbReference type="ARBA" id="ARBA00022989"/>
    </source>
</evidence>
<keyword evidence="8 13" id="KW-0812">Transmembrane</keyword>
<dbReference type="AlphaFoldDB" id="A0A397S760"/>
<feature type="transmembrane region" description="Helical" evidence="13">
    <location>
        <begin position="319"/>
        <end position="344"/>
    </location>
</feature>
<comment type="caution">
    <text evidence="14">The sequence shown here is derived from an EMBL/GenBank/DDBJ whole genome shotgun (WGS) entry which is preliminary data.</text>
</comment>
<keyword evidence="10" id="KW-0406">Ion transport</keyword>
<feature type="transmembrane region" description="Helical" evidence="13">
    <location>
        <begin position="61"/>
        <end position="82"/>
    </location>
</feature>
<gene>
    <name evidence="14" type="ORF">EI71_00142</name>
</gene>
<dbReference type="GO" id="GO:0042910">
    <property type="term" value="F:xenobiotic transmembrane transporter activity"/>
    <property type="evidence" value="ECO:0007669"/>
    <property type="project" value="InterPro"/>
</dbReference>
<feature type="transmembrane region" description="Helical" evidence="13">
    <location>
        <begin position="195"/>
        <end position="218"/>
    </location>
</feature>
<keyword evidence="11 13" id="KW-0472">Membrane</keyword>
<evidence type="ECO:0000256" key="8">
    <source>
        <dbReference type="ARBA" id="ARBA00022692"/>
    </source>
</evidence>
<dbReference type="PIRSF" id="PIRSF006603">
    <property type="entry name" value="DinF"/>
    <property type="match status" value="1"/>
</dbReference>
<accession>A0A397S760</accession>
<dbReference type="RefSeq" id="WP_119015323.1">
    <property type="nucleotide sequence ID" value="NZ_QXEV01000001.1"/>
</dbReference>
<dbReference type="EMBL" id="QXEV01000001">
    <property type="protein sequence ID" value="RIA78581.1"/>
    <property type="molecule type" value="Genomic_DNA"/>
</dbReference>
<comment type="subcellular location">
    <subcellularLocation>
        <location evidence="2">Cell membrane</location>
        <topology evidence="2">Multi-pass membrane protein</topology>
    </subcellularLocation>
</comment>
<evidence type="ECO:0000256" key="5">
    <source>
        <dbReference type="ARBA" id="ARBA00022448"/>
    </source>
</evidence>
<feature type="transmembrane region" description="Helical" evidence="13">
    <location>
        <begin position="393"/>
        <end position="416"/>
    </location>
</feature>
<keyword evidence="6" id="KW-0050">Antiport</keyword>
<dbReference type="GO" id="GO:0005886">
    <property type="term" value="C:plasma membrane"/>
    <property type="evidence" value="ECO:0007669"/>
    <property type="project" value="UniProtKB-SubCell"/>
</dbReference>
<dbReference type="PANTHER" id="PTHR43298">
    <property type="entry name" value="MULTIDRUG RESISTANCE PROTEIN NORM-RELATED"/>
    <property type="match status" value="1"/>
</dbReference>
<proteinExistence type="inferred from homology"/>
<sequence length="455" mass="50196">MTKDLTLGKPSKVIWMFCLPLFASVIFQQLYSIADSLVAGRMLEDGESALAAIGNSYEITLVYLAFAFGCNMGCSVIVSRFFGQKAINKAKTSIYTALITTTITCVILMIIGLTLGEAILKLIKTPESLIQDSKLYLDIYTYGLLFVFIYNLCTGIFAAFGDSKTPFIFLAISSICNVGMDILFVKAFHMGIEGVAWATFICQGVSAILSFIIVIIRLKRLKPFDNDIDKVKPYDFRMLKVMLVIAIPSILQQSFVSIGNIAIQSVINSFGEATMAGYSAVIKLQNLVITGLTTLSNGISNYTAQNLGAGKKERIRPGFLAGFKLTLVLIIPFSILYFFLGGYIVQIFLEKNTSEEAISVANNFLHIIAPFYFLVATKLIADGVIRGYAKMGFFMIDTFLDLGLRVGLAFLFPYAFHMGSNGIWISWPIGWGLSMLLAIIFYIFVTKPKKEIILA</sequence>
<evidence type="ECO:0000256" key="10">
    <source>
        <dbReference type="ARBA" id="ARBA00023065"/>
    </source>
</evidence>
<dbReference type="OrthoDB" id="9776324at2"/>
<keyword evidence="7" id="KW-1003">Cell membrane</keyword>
<feature type="transmembrane region" description="Helical" evidence="13">
    <location>
        <begin position="12"/>
        <end position="34"/>
    </location>
</feature>
<evidence type="ECO:0000256" key="4">
    <source>
        <dbReference type="ARBA" id="ARBA00020268"/>
    </source>
</evidence>
<evidence type="ECO:0000256" key="11">
    <source>
        <dbReference type="ARBA" id="ARBA00023136"/>
    </source>
</evidence>
<dbReference type="InParanoid" id="A0A397S760"/>
<evidence type="ECO:0000256" key="6">
    <source>
        <dbReference type="ARBA" id="ARBA00022449"/>
    </source>
</evidence>
<protein>
    <recommendedName>
        <fullName evidence="4">Probable multidrug resistance protein NorM</fullName>
    </recommendedName>
    <alternativeName>
        <fullName evidence="12">Multidrug-efflux transporter</fullName>
    </alternativeName>
</protein>
<evidence type="ECO:0000256" key="3">
    <source>
        <dbReference type="ARBA" id="ARBA00010199"/>
    </source>
</evidence>
<dbReference type="NCBIfam" id="TIGR00797">
    <property type="entry name" value="matE"/>
    <property type="match status" value="1"/>
</dbReference>
<evidence type="ECO:0000256" key="12">
    <source>
        <dbReference type="ARBA" id="ARBA00031636"/>
    </source>
</evidence>
<keyword evidence="9 13" id="KW-1133">Transmembrane helix</keyword>
<dbReference type="Pfam" id="PF01554">
    <property type="entry name" value="MatE"/>
    <property type="match status" value="2"/>
</dbReference>
<keyword evidence="15" id="KW-1185">Reference proteome</keyword>
<dbReference type="InterPro" id="IPR048279">
    <property type="entry name" value="MdtK-like"/>
</dbReference>
<keyword evidence="5" id="KW-0813">Transport</keyword>
<comment type="similarity">
    <text evidence="3">Belongs to the multi antimicrobial extrusion (MATE) (TC 2.A.66.1) family.</text>
</comment>
<dbReference type="Proteomes" id="UP000266506">
    <property type="component" value="Unassembled WGS sequence"/>
</dbReference>